<feature type="transmembrane region" description="Helical" evidence="1">
    <location>
        <begin position="32"/>
        <end position="49"/>
    </location>
</feature>
<protein>
    <recommendedName>
        <fullName evidence="2">Phosphatidic acid phosphatase type 2/haloperoxidase domain-containing protein</fullName>
    </recommendedName>
</protein>
<dbReference type="CDD" id="cd01610">
    <property type="entry name" value="PAP2_like"/>
    <property type="match status" value="1"/>
</dbReference>
<evidence type="ECO:0000256" key="1">
    <source>
        <dbReference type="SAM" id="Phobius"/>
    </source>
</evidence>
<keyword evidence="1" id="KW-1133">Transmembrane helix</keyword>
<name>A0A5P9QCQ4_9MICO</name>
<proteinExistence type="predicted"/>
<dbReference type="OrthoDB" id="5149149at2"/>
<feature type="transmembrane region" description="Helical" evidence="1">
    <location>
        <begin position="197"/>
        <end position="219"/>
    </location>
</feature>
<feature type="transmembrane region" description="Helical" evidence="1">
    <location>
        <begin position="107"/>
        <end position="124"/>
    </location>
</feature>
<dbReference type="InterPro" id="IPR000326">
    <property type="entry name" value="PAP2/HPO"/>
</dbReference>
<dbReference type="EMBL" id="CP045529">
    <property type="protein sequence ID" value="QFU99248.1"/>
    <property type="molecule type" value="Genomic_DNA"/>
</dbReference>
<dbReference type="RefSeq" id="WP_036947010.1">
    <property type="nucleotide sequence ID" value="NZ_BAABIH010000008.1"/>
</dbReference>
<keyword evidence="1" id="KW-0812">Transmembrane</keyword>
<evidence type="ECO:0000313" key="4">
    <source>
        <dbReference type="Proteomes" id="UP000326702"/>
    </source>
</evidence>
<sequence length="232" mass="24310">MEAPAPPQPRLAASASGARRTAYRVPLTGRQLCAGALASVALFVLVYLVEVCTQAGQRQDAVVFARFQAVPFGELAGPVRDGVPMLLGAATVVLGVRALMRRTVRPVLAQAVVVVLAAVGSELLKEHLPRPYHGTFAYVENTFPSSHMATTTALACAVLALWGTGRWRAEGAFVVLLLTFVAGIYNVTGFAHRPSDVVGGVLVALALEGFVLAALGLGVRRPRAVPPPDHTG</sequence>
<dbReference type="InterPro" id="IPR036938">
    <property type="entry name" value="PAP2/HPO_sf"/>
</dbReference>
<feature type="transmembrane region" description="Helical" evidence="1">
    <location>
        <begin position="171"/>
        <end position="191"/>
    </location>
</feature>
<keyword evidence="1" id="KW-0472">Membrane</keyword>
<dbReference type="KEGG" id="lxl:KDY119_02775"/>
<feature type="domain" description="Phosphatidic acid phosphatase type 2/haloperoxidase" evidence="2">
    <location>
        <begin position="136"/>
        <end position="212"/>
    </location>
</feature>
<gene>
    <name evidence="3" type="ORF">KDY119_02775</name>
</gene>
<accession>A0A5P9QCQ4</accession>
<keyword evidence="4" id="KW-1185">Reference proteome</keyword>
<dbReference type="Pfam" id="PF01569">
    <property type="entry name" value="PAP2"/>
    <property type="match status" value="1"/>
</dbReference>
<evidence type="ECO:0000259" key="2">
    <source>
        <dbReference type="Pfam" id="PF01569"/>
    </source>
</evidence>
<dbReference type="Proteomes" id="UP000326702">
    <property type="component" value="Chromosome"/>
</dbReference>
<dbReference type="AlphaFoldDB" id="A0A5P9QCQ4"/>
<organism evidence="3 4">
    <name type="scientific">Luteimicrobium xylanilyticum</name>
    <dbReference type="NCBI Taxonomy" id="1133546"/>
    <lineage>
        <taxon>Bacteria</taxon>
        <taxon>Bacillati</taxon>
        <taxon>Actinomycetota</taxon>
        <taxon>Actinomycetes</taxon>
        <taxon>Micrococcales</taxon>
        <taxon>Luteimicrobium</taxon>
    </lineage>
</organism>
<dbReference type="Gene3D" id="1.20.144.10">
    <property type="entry name" value="Phosphatidic acid phosphatase type 2/haloperoxidase"/>
    <property type="match status" value="1"/>
</dbReference>
<dbReference type="SUPFAM" id="SSF48317">
    <property type="entry name" value="Acid phosphatase/Vanadium-dependent haloperoxidase"/>
    <property type="match status" value="1"/>
</dbReference>
<feature type="transmembrane region" description="Helical" evidence="1">
    <location>
        <begin position="144"/>
        <end position="164"/>
    </location>
</feature>
<evidence type="ECO:0000313" key="3">
    <source>
        <dbReference type="EMBL" id="QFU99248.1"/>
    </source>
</evidence>
<reference evidence="3 4" key="1">
    <citation type="submission" date="2019-10" db="EMBL/GenBank/DDBJ databases">
        <title>Genome sequence of Luteimicrobium xylanilyticum HY-24.</title>
        <authorList>
            <person name="Kim D.Y."/>
            <person name="Park H.-Y."/>
        </authorList>
    </citation>
    <scope>NUCLEOTIDE SEQUENCE [LARGE SCALE GENOMIC DNA]</scope>
    <source>
        <strain evidence="3 4">HY-24</strain>
    </source>
</reference>